<evidence type="ECO:0000259" key="1">
    <source>
        <dbReference type="SMART" id="SM00960"/>
    </source>
</evidence>
<accession>A0ABT1A8L5</accession>
<gene>
    <name evidence="2" type="ORF">KDL28_29960</name>
</gene>
<feature type="domain" description="Roadblock/LAMTOR2" evidence="1">
    <location>
        <begin position="7"/>
        <end position="97"/>
    </location>
</feature>
<evidence type="ECO:0000313" key="2">
    <source>
        <dbReference type="EMBL" id="MCO1659306.1"/>
    </source>
</evidence>
<protein>
    <submittedName>
        <fullName evidence="2">Roadblock/LC7 domain-containing protein</fullName>
    </submittedName>
</protein>
<keyword evidence="3" id="KW-1185">Reference proteome</keyword>
<organism evidence="2 3">
    <name type="scientific">Pseudonocardia humida</name>
    <dbReference type="NCBI Taxonomy" id="2800819"/>
    <lineage>
        <taxon>Bacteria</taxon>
        <taxon>Bacillati</taxon>
        <taxon>Actinomycetota</taxon>
        <taxon>Actinomycetes</taxon>
        <taxon>Pseudonocardiales</taxon>
        <taxon>Pseudonocardiaceae</taxon>
        <taxon>Pseudonocardia</taxon>
    </lineage>
</organism>
<dbReference type="InterPro" id="IPR053141">
    <property type="entry name" value="Mycobact_SerProt_Inhib_Rv3364c"/>
</dbReference>
<dbReference type="SUPFAM" id="SSF103196">
    <property type="entry name" value="Roadblock/LC7 domain"/>
    <property type="match status" value="1"/>
</dbReference>
<dbReference type="EMBL" id="JAGSOV010000064">
    <property type="protein sequence ID" value="MCO1659306.1"/>
    <property type="molecule type" value="Genomic_DNA"/>
</dbReference>
<dbReference type="Gene3D" id="3.30.450.30">
    <property type="entry name" value="Dynein light chain 2a, cytoplasmic"/>
    <property type="match status" value="1"/>
</dbReference>
<dbReference type="Proteomes" id="UP001165283">
    <property type="component" value="Unassembled WGS sequence"/>
</dbReference>
<dbReference type="PANTHER" id="PTHR36222:SF1">
    <property type="entry name" value="SERINE PROTEASE INHIBITOR RV3364C"/>
    <property type="match status" value="1"/>
</dbReference>
<evidence type="ECO:0000313" key="3">
    <source>
        <dbReference type="Proteomes" id="UP001165283"/>
    </source>
</evidence>
<name>A0ABT1A8L5_9PSEU</name>
<sequence length="134" mass="13457">MPRQDLTWLLDDTGNRVGGVTGIVVLSSDGLLIASSSSVVDSDAEHMSAVASAFHSLARSASSQFHGGTVQQTVVEMDNAVLLVTAAGPGACLAVLATAEADLGAVAFETGLLVRRVGHTLSAAPRAASGADRG</sequence>
<comment type="caution">
    <text evidence="2">The sequence shown here is derived from an EMBL/GenBank/DDBJ whole genome shotgun (WGS) entry which is preliminary data.</text>
</comment>
<dbReference type="Pfam" id="PF03259">
    <property type="entry name" value="Robl_LC7"/>
    <property type="match status" value="1"/>
</dbReference>
<reference evidence="2" key="1">
    <citation type="submission" date="2021-04" db="EMBL/GenBank/DDBJ databases">
        <title>Pseudonocardia sp. nov., isolated from sandy soil of mangrove forest.</title>
        <authorList>
            <person name="Zan Z."/>
            <person name="Huang R."/>
            <person name="Liu W."/>
        </authorList>
    </citation>
    <scope>NUCLEOTIDE SEQUENCE</scope>
    <source>
        <strain evidence="2">S2-4</strain>
    </source>
</reference>
<proteinExistence type="predicted"/>
<dbReference type="InterPro" id="IPR004942">
    <property type="entry name" value="Roadblock/LAMTOR2_dom"/>
</dbReference>
<dbReference type="PANTHER" id="PTHR36222">
    <property type="entry name" value="SERINE PROTEASE INHIBITOR RV3364C"/>
    <property type="match status" value="1"/>
</dbReference>
<dbReference type="SMART" id="SM00960">
    <property type="entry name" value="Robl_LC7"/>
    <property type="match status" value="1"/>
</dbReference>